<feature type="region of interest" description="Disordered" evidence="1">
    <location>
        <begin position="27"/>
        <end position="75"/>
    </location>
</feature>
<accession>A0A3L6PLX4</accession>
<protein>
    <submittedName>
        <fullName evidence="2">Uncharacterized protein</fullName>
    </submittedName>
</protein>
<keyword evidence="3" id="KW-1185">Reference proteome</keyword>
<evidence type="ECO:0000313" key="2">
    <source>
        <dbReference type="EMBL" id="RLM60330.1"/>
    </source>
</evidence>
<dbReference type="EMBL" id="PQIB02000016">
    <property type="protein sequence ID" value="RLM60330.1"/>
    <property type="molecule type" value="Genomic_DNA"/>
</dbReference>
<feature type="compositionally biased region" description="Basic and acidic residues" evidence="1">
    <location>
        <begin position="36"/>
        <end position="47"/>
    </location>
</feature>
<organism evidence="2 3">
    <name type="scientific">Panicum miliaceum</name>
    <name type="common">Proso millet</name>
    <name type="synonym">Broomcorn millet</name>
    <dbReference type="NCBI Taxonomy" id="4540"/>
    <lineage>
        <taxon>Eukaryota</taxon>
        <taxon>Viridiplantae</taxon>
        <taxon>Streptophyta</taxon>
        <taxon>Embryophyta</taxon>
        <taxon>Tracheophyta</taxon>
        <taxon>Spermatophyta</taxon>
        <taxon>Magnoliopsida</taxon>
        <taxon>Liliopsida</taxon>
        <taxon>Poales</taxon>
        <taxon>Poaceae</taxon>
        <taxon>PACMAD clade</taxon>
        <taxon>Panicoideae</taxon>
        <taxon>Panicodae</taxon>
        <taxon>Paniceae</taxon>
        <taxon>Panicinae</taxon>
        <taxon>Panicum</taxon>
        <taxon>Panicum sect. Panicum</taxon>
    </lineage>
</organism>
<dbReference type="AlphaFoldDB" id="A0A3L6PLX4"/>
<sequence length="183" mass="19594">MANSPYKTSVDPLTFGSSRCVMEEQPAVLPPTRADVVPRADGRTAERRRSHARPRGAAAVGRARSRRRCASGRERRWGAPAVAPARPWPAGCASCRELRWGAPAVAPASPWPAEMRGRAAHGGGTRPRRLRLAGGRVQSSSAAQDLNLAARKPDSIISDLNSVGLVLIWGCRTLIQGGPRSHK</sequence>
<evidence type="ECO:0000256" key="1">
    <source>
        <dbReference type="SAM" id="MobiDB-lite"/>
    </source>
</evidence>
<comment type="caution">
    <text evidence="2">The sequence shown here is derived from an EMBL/GenBank/DDBJ whole genome shotgun (WGS) entry which is preliminary data.</text>
</comment>
<dbReference type="Proteomes" id="UP000275267">
    <property type="component" value="Unassembled WGS sequence"/>
</dbReference>
<reference evidence="3" key="1">
    <citation type="journal article" date="2019" name="Nat. Commun.">
        <title>The genome of broomcorn millet.</title>
        <authorList>
            <person name="Zou C."/>
            <person name="Miki D."/>
            <person name="Li D."/>
            <person name="Tang Q."/>
            <person name="Xiao L."/>
            <person name="Rajput S."/>
            <person name="Deng P."/>
            <person name="Jia W."/>
            <person name="Huang R."/>
            <person name="Zhang M."/>
            <person name="Sun Y."/>
            <person name="Hu J."/>
            <person name="Fu X."/>
            <person name="Schnable P.S."/>
            <person name="Li F."/>
            <person name="Zhang H."/>
            <person name="Feng B."/>
            <person name="Zhu X."/>
            <person name="Liu R."/>
            <person name="Schnable J.C."/>
            <person name="Zhu J.-K."/>
            <person name="Zhang H."/>
        </authorList>
    </citation>
    <scope>NUCLEOTIDE SEQUENCE [LARGE SCALE GENOMIC DNA]</scope>
</reference>
<gene>
    <name evidence="2" type="ORF">C2845_PM14G14960</name>
</gene>
<evidence type="ECO:0000313" key="3">
    <source>
        <dbReference type="Proteomes" id="UP000275267"/>
    </source>
</evidence>
<proteinExistence type="predicted"/>
<name>A0A3L6PLX4_PANMI</name>